<dbReference type="AlphaFoldDB" id="A0A8J9UZ01"/>
<keyword evidence="20" id="KW-1185">Reference proteome</keyword>
<evidence type="ECO:0000313" key="20">
    <source>
        <dbReference type="Proteomes" id="UP000838878"/>
    </source>
</evidence>
<feature type="non-terminal residue" evidence="19">
    <location>
        <position position="324"/>
    </location>
</feature>
<comment type="catalytic activity">
    <reaction evidence="16">
        <text>12-(9Z-hexadecenoyloxy)-octadecanoate + H2O = 12-hydroxyoctadecanoate + (9Z)-hexadecenoate + H(+)</text>
        <dbReference type="Rhea" id="RHEA:52072"/>
        <dbReference type="ChEBI" id="CHEBI:15377"/>
        <dbReference type="ChEBI" id="CHEBI:15378"/>
        <dbReference type="ChEBI" id="CHEBI:32372"/>
        <dbReference type="ChEBI" id="CHEBI:84201"/>
        <dbReference type="ChEBI" id="CHEBI:136312"/>
    </reaction>
    <physiologicalReaction direction="left-to-right" evidence="16">
        <dbReference type="Rhea" id="RHEA:52073"/>
    </physiologicalReaction>
</comment>
<evidence type="ECO:0000256" key="3">
    <source>
        <dbReference type="ARBA" id="ARBA00009300"/>
    </source>
</evidence>
<evidence type="ECO:0000256" key="10">
    <source>
        <dbReference type="ARBA" id="ARBA00048680"/>
    </source>
</evidence>
<feature type="transmembrane region" description="Helical" evidence="18">
    <location>
        <begin position="224"/>
        <end position="243"/>
    </location>
</feature>
<dbReference type="EMBL" id="OV170231">
    <property type="protein sequence ID" value="CAH0717050.1"/>
    <property type="molecule type" value="Genomic_DNA"/>
</dbReference>
<protein>
    <submittedName>
        <fullName evidence="19">Uncharacterized protein</fullName>
    </submittedName>
</protein>
<gene>
    <name evidence="19" type="ORF">BINO364_LOCUS3696</name>
</gene>
<comment type="catalytic activity">
    <reaction evidence="15">
        <text>13-(9Z-hexadecenoyloxy)-octadecanoate + H2O = 13-hydroxy-octadecanoate + (9Z)-hexadecenoate + H(+)</text>
        <dbReference type="Rhea" id="RHEA:52076"/>
        <dbReference type="ChEBI" id="CHEBI:15377"/>
        <dbReference type="ChEBI" id="CHEBI:15378"/>
        <dbReference type="ChEBI" id="CHEBI:32372"/>
        <dbReference type="ChEBI" id="CHEBI:136304"/>
        <dbReference type="ChEBI" id="CHEBI:136315"/>
    </reaction>
    <physiologicalReaction direction="left-to-right" evidence="15">
        <dbReference type="Rhea" id="RHEA:52077"/>
    </physiologicalReaction>
</comment>
<dbReference type="OrthoDB" id="1898221at2759"/>
<feature type="transmembrane region" description="Helical" evidence="18">
    <location>
        <begin position="79"/>
        <end position="99"/>
    </location>
</feature>
<comment type="catalytic activity">
    <reaction evidence="9">
        <text>9-hexadecanoyloxy-octadecanoate + H2O = 9-hydroxy-octadecanoate + hexadecanoate + H(+)</text>
        <dbReference type="Rhea" id="RHEA:52052"/>
        <dbReference type="ChEBI" id="CHEBI:7896"/>
        <dbReference type="ChEBI" id="CHEBI:15377"/>
        <dbReference type="ChEBI" id="CHEBI:15378"/>
        <dbReference type="ChEBI" id="CHEBI:83670"/>
        <dbReference type="ChEBI" id="CHEBI:136286"/>
    </reaction>
    <physiologicalReaction direction="left-to-right" evidence="9">
        <dbReference type="Rhea" id="RHEA:52053"/>
    </physiologicalReaction>
</comment>
<sequence length="324" mass="38747">MEELWKDTNIFYNVLCFLITENEKLFDRSDSNLYWRTVFHIFGILHHTYVGISGTTFGIENSKIPDIRMLYTYRAGYLTGWNFVFQTIFLGISLTHDVLEWLDKDKSSLGEKIKYWRDVIFCGMVVPCTLFVTTMFWCVYAIDRELVFPQIYDQVVPWWFNHCVHTNITIVILVETLLQARRKPTDMKLELILYVVIAIVYAIVYYTIYFTTNRWLYQVFGTMNWWQVCLYQLAIWGMMYIFYRIQFPVNRIFHGKEENVESNEQNEQMDKNDESSIKLNENTKIDDTKENGKVITDLKTPPFSTKSWSIKFRSIKNQFENSRL</sequence>
<proteinExistence type="inferred from homology"/>
<comment type="catalytic activity">
    <reaction evidence="7">
        <text>12-hexadecanoyloxy-octadecanoate + H2O = 12-hydroxyoctadecanoate + hexadecanoate + H(+)</text>
        <dbReference type="Rhea" id="RHEA:52056"/>
        <dbReference type="ChEBI" id="CHEBI:7896"/>
        <dbReference type="ChEBI" id="CHEBI:15377"/>
        <dbReference type="ChEBI" id="CHEBI:15378"/>
        <dbReference type="ChEBI" id="CHEBI:83677"/>
        <dbReference type="ChEBI" id="CHEBI:84201"/>
    </reaction>
    <physiologicalReaction direction="left-to-right" evidence="7">
        <dbReference type="Rhea" id="RHEA:52057"/>
    </physiologicalReaction>
</comment>
<name>A0A8J9UZ01_9NEOP</name>
<evidence type="ECO:0000256" key="6">
    <source>
        <dbReference type="ARBA" id="ARBA00023136"/>
    </source>
</evidence>
<comment type="catalytic activity">
    <reaction evidence="8">
        <text>13-octadecanoyloxy-octadecanoate + H2O = 13-hydroxy-octadecanoate + octadecanoate + H(+)</text>
        <dbReference type="Rhea" id="RHEA:52084"/>
        <dbReference type="ChEBI" id="CHEBI:15377"/>
        <dbReference type="ChEBI" id="CHEBI:15378"/>
        <dbReference type="ChEBI" id="CHEBI:25629"/>
        <dbReference type="ChEBI" id="CHEBI:136304"/>
        <dbReference type="ChEBI" id="CHEBI:136335"/>
    </reaction>
    <physiologicalReaction direction="left-to-right" evidence="8">
        <dbReference type="Rhea" id="RHEA:52085"/>
    </physiologicalReaction>
</comment>
<evidence type="ECO:0000256" key="12">
    <source>
        <dbReference type="ARBA" id="ARBA00048800"/>
    </source>
</evidence>
<feature type="transmembrane region" description="Helical" evidence="18">
    <location>
        <begin position="33"/>
        <end position="59"/>
    </location>
</feature>
<feature type="region of interest" description="Disordered" evidence="17">
    <location>
        <begin position="261"/>
        <end position="282"/>
    </location>
</feature>
<keyword evidence="6 18" id="KW-0472">Membrane</keyword>
<comment type="catalytic activity">
    <reaction evidence="10">
        <text>12-octadecanoyloxy-octadecanoate + H2O = 12-hydroxyoctadecanoate + octadecanoate + H(+)</text>
        <dbReference type="Rhea" id="RHEA:52080"/>
        <dbReference type="ChEBI" id="CHEBI:15377"/>
        <dbReference type="ChEBI" id="CHEBI:15378"/>
        <dbReference type="ChEBI" id="CHEBI:25629"/>
        <dbReference type="ChEBI" id="CHEBI:84201"/>
        <dbReference type="ChEBI" id="CHEBI:136330"/>
    </reaction>
    <physiologicalReaction direction="left-to-right" evidence="10">
        <dbReference type="Rhea" id="RHEA:52081"/>
    </physiologicalReaction>
</comment>
<feature type="transmembrane region" description="Helical" evidence="18">
    <location>
        <begin position="191"/>
        <end position="212"/>
    </location>
</feature>
<accession>A0A8J9UZ01</accession>
<dbReference type="PANTHER" id="PTHR10989:SF16">
    <property type="entry name" value="AT02829P-RELATED"/>
    <property type="match status" value="1"/>
</dbReference>
<comment type="catalytic activity">
    <reaction evidence="14">
        <text>13-(9Z-octadecenoyloxy)-octadecanoate + H2O = 13-hydroxy-octadecanoate + (9Z)-octadecenoate + H(+)</text>
        <dbReference type="Rhea" id="RHEA:52064"/>
        <dbReference type="ChEBI" id="CHEBI:15377"/>
        <dbReference type="ChEBI" id="CHEBI:15378"/>
        <dbReference type="ChEBI" id="CHEBI:30823"/>
        <dbReference type="ChEBI" id="CHEBI:136303"/>
        <dbReference type="ChEBI" id="CHEBI:136304"/>
    </reaction>
    <physiologicalReaction direction="left-to-right" evidence="14">
        <dbReference type="Rhea" id="RHEA:52065"/>
    </physiologicalReaction>
</comment>
<comment type="subcellular location">
    <subcellularLocation>
        <location evidence="2">Endomembrane system</location>
        <topology evidence="2">Multi-pass membrane protein</topology>
    </subcellularLocation>
</comment>
<evidence type="ECO:0000256" key="15">
    <source>
        <dbReference type="ARBA" id="ARBA00049322"/>
    </source>
</evidence>
<dbReference type="GO" id="GO:0016020">
    <property type="term" value="C:membrane"/>
    <property type="evidence" value="ECO:0007669"/>
    <property type="project" value="InterPro"/>
</dbReference>
<evidence type="ECO:0000256" key="13">
    <source>
        <dbReference type="ARBA" id="ARBA00049221"/>
    </source>
</evidence>
<keyword evidence="4 18" id="KW-0812">Transmembrane</keyword>
<evidence type="ECO:0000256" key="11">
    <source>
        <dbReference type="ARBA" id="ARBA00048701"/>
    </source>
</evidence>
<keyword evidence="5 18" id="KW-1133">Transmembrane helix</keyword>
<comment type="similarity">
    <text evidence="3">Belongs to the AIG1 family.</text>
</comment>
<evidence type="ECO:0000256" key="2">
    <source>
        <dbReference type="ARBA" id="ARBA00004127"/>
    </source>
</evidence>
<comment type="catalytic activity">
    <reaction evidence="1">
        <text>9-(9Z-hexadecenoyloxy)-octadecanoate + H2O = (9Z)-hexadecenoate + 9-hydroxy-octadecanoate + H(+)</text>
        <dbReference type="Rhea" id="RHEA:52068"/>
        <dbReference type="ChEBI" id="CHEBI:15377"/>
        <dbReference type="ChEBI" id="CHEBI:15378"/>
        <dbReference type="ChEBI" id="CHEBI:32372"/>
        <dbReference type="ChEBI" id="CHEBI:136286"/>
        <dbReference type="ChEBI" id="CHEBI:136309"/>
    </reaction>
    <physiologicalReaction direction="left-to-right" evidence="1">
        <dbReference type="Rhea" id="RHEA:52069"/>
    </physiologicalReaction>
</comment>
<evidence type="ECO:0000256" key="8">
    <source>
        <dbReference type="ARBA" id="ARBA00047427"/>
    </source>
</evidence>
<evidence type="ECO:0000256" key="16">
    <source>
        <dbReference type="ARBA" id="ARBA00049428"/>
    </source>
</evidence>
<feature type="compositionally biased region" description="Basic and acidic residues" evidence="17">
    <location>
        <begin position="268"/>
        <end position="282"/>
    </location>
</feature>
<dbReference type="InterPro" id="IPR006838">
    <property type="entry name" value="ADTRP_AIG1"/>
</dbReference>
<evidence type="ECO:0000256" key="7">
    <source>
        <dbReference type="ARBA" id="ARBA00047368"/>
    </source>
</evidence>
<evidence type="ECO:0000256" key="18">
    <source>
        <dbReference type="SAM" id="Phobius"/>
    </source>
</evidence>
<comment type="catalytic activity">
    <reaction evidence="11">
        <text>12-(9Z-octadecenoyloxy)-octadecanoate + H2O = 12-hydroxyoctadecanoate + (9Z)-octadecenoate + H(+)</text>
        <dbReference type="Rhea" id="RHEA:52060"/>
        <dbReference type="ChEBI" id="CHEBI:15377"/>
        <dbReference type="ChEBI" id="CHEBI:15378"/>
        <dbReference type="ChEBI" id="CHEBI:30823"/>
        <dbReference type="ChEBI" id="CHEBI:84201"/>
        <dbReference type="ChEBI" id="CHEBI:136302"/>
    </reaction>
    <physiologicalReaction direction="left-to-right" evidence="11">
        <dbReference type="Rhea" id="RHEA:52061"/>
    </physiologicalReaction>
</comment>
<evidence type="ECO:0000256" key="14">
    <source>
        <dbReference type="ARBA" id="ARBA00049296"/>
    </source>
</evidence>
<evidence type="ECO:0000256" key="1">
    <source>
        <dbReference type="ARBA" id="ARBA00000923"/>
    </source>
</evidence>
<dbReference type="Pfam" id="PF04750">
    <property type="entry name" value="Far-17a_AIG1"/>
    <property type="match status" value="1"/>
</dbReference>
<evidence type="ECO:0000256" key="5">
    <source>
        <dbReference type="ARBA" id="ARBA00022989"/>
    </source>
</evidence>
<evidence type="ECO:0000256" key="9">
    <source>
        <dbReference type="ARBA" id="ARBA00047863"/>
    </source>
</evidence>
<evidence type="ECO:0000256" key="4">
    <source>
        <dbReference type="ARBA" id="ARBA00022692"/>
    </source>
</evidence>
<evidence type="ECO:0000256" key="17">
    <source>
        <dbReference type="SAM" id="MobiDB-lite"/>
    </source>
</evidence>
<dbReference type="Proteomes" id="UP000838878">
    <property type="component" value="Chromosome 11"/>
</dbReference>
<comment type="catalytic activity">
    <reaction evidence="12">
        <text>9-(9Z-octadecenoyloxy)-octadecanoate + H2O = 9-hydroxy-octadecanoate + (9Z)-octadecenoate + H(+)</text>
        <dbReference type="Rhea" id="RHEA:52048"/>
        <dbReference type="ChEBI" id="CHEBI:15377"/>
        <dbReference type="ChEBI" id="CHEBI:15378"/>
        <dbReference type="ChEBI" id="CHEBI:30823"/>
        <dbReference type="ChEBI" id="CHEBI:136282"/>
        <dbReference type="ChEBI" id="CHEBI:136286"/>
    </reaction>
    <physiologicalReaction direction="left-to-right" evidence="12">
        <dbReference type="Rhea" id="RHEA:52049"/>
    </physiologicalReaction>
</comment>
<organism evidence="19 20">
    <name type="scientific">Brenthis ino</name>
    <name type="common">lesser marbled fritillary</name>
    <dbReference type="NCBI Taxonomy" id="405034"/>
    <lineage>
        <taxon>Eukaryota</taxon>
        <taxon>Metazoa</taxon>
        <taxon>Ecdysozoa</taxon>
        <taxon>Arthropoda</taxon>
        <taxon>Hexapoda</taxon>
        <taxon>Insecta</taxon>
        <taxon>Pterygota</taxon>
        <taxon>Neoptera</taxon>
        <taxon>Endopterygota</taxon>
        <taxon>Lepidoptera</taxon>
        <taxon>Glossata</taxon>
        <taxon>Ditrysia</taxon>
        <taxon>Papilionoidea</taxon>
        <taxon>Nymphalidae</taxon>
        <taxon>Heliconiinae</taxon>
        <taxon>Argynnini</taxon>
        <taxon>Brenthis</taxon>
    </lineage>
</organism>
<comment type="catalytic activity">
    <reaction evidence="13">
        <text>9-octadecanoyloxy-octadecanoate + H2O = 9-hydroxy-octadecanoate + octadecanoate + H(+)</text>
        <dbReference type="Rhea" id="RHEA:52096"/>
        <dbReference type="ChEBI" id="CHEBI:15377"/>
        <dbReference type="ChEBI" id="CHEBI:15378"/>
        <dbReference type="ChEBI" id="CHEBI:25629"/>
        <dbReference type="ChEBI" id="CHEBI:136286"/>
        <dbReference type="ChEBI" id="CHEBI:136373"/>
    </reaction>
    <physiologicalReaction direction="left-to-right" evidence="13">
        <dbReference type="Rhea" id="RHEA:52097"/>
    </physiologicalReaction>
</comment>
<dbReference type="GO" id="GO:0012505">
    <property type="term" value="C:endomembrane system"/>
    <property type="evidence" value="ECO:0007669"/>
    <property type="project" value="UniProtKB-SubCell"/>
</dbReference>
<reference evidence="19" key="1">
    <citation type="submission" date="2021-12" db="EMBL/GenBank/DDBJ databases">
        <authorList>
            <person name="Martin H S."/>
        </authorList>
    </citation>
    <scope>NUCLEOTIDE SEQUENCE</scope>
</reference>
<feature type="transmembrane region" description="Helical" evidence="18">
    <location>
        <begin position="158"/>
        <end position="179"/>
    </location>
</feature>
<dbReference type="PANTHER" id="PTHR10989">
    <property type="entry name" value="ANDROGEN-INDUCED PROTEIN 1-RELATED"/>
    <property type="match status" value="1"/>
</dbReference>
<evidence type="ECO:0000313" key="19">
    <source>
        <dbReference type="EMBL" id="CAH0717050.1"/>
    </source>
</evidence>
<feature type="transmembrane region" description="Helical" evidence="18">
    <location>
        <begin position="119"/>
        <end position="142"/>
    </location>
</feature>